<organism evidence="10 11">
    <name type="scientific">Sphingobacterium daejeonense</name>
    <dbReference type="NCBI Taxonomy" id="371142"/>
    <lineage>
        <taxon>Bacteria</taxon>
        <taxon>Pseudomonadati</taxon>
        <taxon>Bacteroidota</taxon>
        <taxon>Sphingobacteriia</taxon>
        <taxon>Sphingobacteriales</taxon>
        <taxon>Sphingobacteriaceae</taxon>
        <taxon>Sphingobacterium</taxon>
    </lineage>
</organism>
<evidence type="ECO:0000256" key="8">
    <source>
        <dbReference type="SAM" id="SignalP"/>
    </source>
</evidence>
<keyword evidence="4 7" id="KW-0812">Transmembrane</keyword>
<keyword evidence="6 7" id="KW-0998">Cell outer membrane</keyword>
<dbReference type="NCBIfam" id="TIGR04056">
    <property type="entry name" value="OMP_RagA_SusC"/>
    <property type="match status" value="1"/>
</dbReference>
<gene>
    <name evidence="10" type="ORF">ACFQ2C_02050</name>
</gene>
<evidence type="ECO:0000313" key="10">
    <source>
        <dbReference type="EMBL" id="MFD1164381.1"/>
    </source>
</evidence>
<keyword evidence="8" id="KW-0732">Signal</keyword>
<dbReference type="RefSeq" id="WP_380894561.1">
    <property type="nucleotide sequence ID" value="NZ_JBHTKY010000001.1"/>
</dbReference>
<dbReference type="Pfam" id="PF07715">
    <property type="entry name" value="Plug"/>
    <property type="match status" value="1"/>
</dbReference>
<dbReference type="InterPro" id="IPR023996">
    <property type="entry name" value="TonB-dep_OMP_SusC/RagA"/>
</dbReference>
<dbReference type="InterPro" id="IPR036942">
    <property type="entry name" value="Beta-barrel_TonB_sf"/>
</dbReference>
<comment type="subcellular location">
    <subcellularLocation>
        <location evidence="1 7">Cell outer membrane</location>
        <topology evidence="1 7">Multi-pass membrane protein</topology>
    </subcellularLocation>
</comment>
<dbReference type="Proteomes" id="UP001597205">
    <property type="component" value="Unassembled WGS sequence"/>
</dbReference>
<evidence type="ECO:0000256" key="4">
    <source>
        <dbReference type="ARBA" id="ARBA00022692"/>
    </source>
</evidence>
<dbReference type="InterPro" id="IPR008969">
    <property type="entry name" value="CarboxyPept-like_regulatory"/>
</dbReference>
<feature type="signal peptide" evidence="8">
    <location>
        <begin position="1"/>
        <end position="21"/>
    </location>
</feature>
<evidence type="ECO:0000256" key="7">
    <source>
        <dbReference type="PROSITE-ProRule" id="PRU01360"/>
    </source>
</evidence>
<dbReference type="InterPro" id="IPR037066">
    <property type="entry name" value="Plug_dom_sf"/>
</dbReference>
<dbReference type="InterPro" id="IPR012910">
    <property type="entry name" value="Plug_dom"/>
</dbReference>
<sequence length="1081" mass="118995">MKHNLLSFVLLFMLSIGLVNAQNRQLSGRVTDSGDGSPLANVSVRVVGASTATQTNAQGNYTLTVSENSQVEFSFIGYQSQTQSVTGRSTINVSLVSSSDELDEVVVVAYGTVKKSDFTGSATQIGSKEIDKRPISNVLTALQGAGPGIQTSTPSGAPGSSPTIRIRGLGSYSAGQGALVVVDGVPFDGGMANINPADVESVTVLKDAATIAMYGSRGANGVIMVTTKKGNAGKSELNVSAQYGFNENGVPAYNTVDAGQYYELMWQAYTNNLAYGSTAIPIDIARQLGSGVLPRNDKGLQLYNGKTYQDIVQYLGNYNAFDVSNETLVGLDGKLNPAAKFRYEGFTSWEDEASRKGNRNEYNVNYSGGFNSTDIYSSLNYLKDNGWGLRSSNERFQGRLNVNTKVTDWLKTGININAATINYNFAADGASSINNPFYFSRAIAPIYPVYVHDPATGKLVYDEFGAKRYDYGNLVSEFGLSRPFNSGRHAIAETMFNSSAANRDFFGARAYIDINILPWLTFSTTFSPDIQNYKSEGYENTIVGDGAPAGRYNQSWNRQLSYTFNQLLRANNTFGNHNLETVLGHEFYSYKYESIYGMRTGQGFQGVNIFENFTDISSLTSGINENTIESYFGRVNYNYNSKYYLSAMIRADGNSKFPSNLRWEEFWSLGAAWRLDQEDFFKNDYVNLLKLRASYGKLGNSDVGYYPYQNGYEIGYNNASTPGSIFASLGSDNLTWETQKPLDFGVDFSLFDNRLSGSFEYYYRNSDGLLFSVNQPYHNGGTWAGSFAVQQNVGAMTNKGIEATVTGNLIRKPEFNWNLTFNVTTVKNEITKMPVETPEIVSSPYKRAVGRSLYDFYTRTYYGVDPETGEALYLGLEDGVEFDPDNATHRLIDNGNGRVDTVTTNQNAARQSWLNKSALPPVYGSIINDFTYKNFDFRFVLTYSLGGHFYDGYYGGLVSSGPANGANLHQDLLNAWKEPGDITDVPRMDVGRTAQHGATSSRYLTKASYLNISAINVGYRIPEVYSNRIGIKRARVYASAENLFYWSAKKGFNPLGGITGPTGNSSYTHARTINFGINFGL</sequence>
<reference evidence="11" key="1">
    <citation type="journal article" date="2019" name="Int. J. Syst. Evol. Microbiol.">
        <title>The Global Catalogue of Microorganisms (GCM) 10K type strain sequencing project: providing services to taxonomists for standard genome sequencing and annotation.</title>
        <authorList>
            <consortium name="The Broad Institute Genomics Platform"/>
            <consortium name="The Broad Institute Genome Sequencing Center for Infectious Disease"/>
            <person name="Wu L."/>
            <person name="Ma J."/>
        </authorList>
    </citation>
    <scope>NUCLEOTIDE SEQUENCE [LARGE SCALE GENOMIC DNA]</scope>
    <source>
        <strain evidence="11">CCUG 52468</strain>
    </source>
</reference>
<dbReference type="SUPFAM" id="SSF56935">
    <property type="entry name" value="Porins"/>
    <property type="match status" value="1"/>
</dbReference>
<feature type="chain" id="PRO_5045221836" evidence="8">
    <location>
        <begin position="22"/>
        <end position="1081"/>
    </location>
</feature>
<proteinExistence type="inferred from homology"/>
<comment type="caution">
    <text evidence="10">The sequence shown here is derived from an EMBL/GenBank/DDBJ whole genome shotgun (WGS) entry which is preliminary data.</text>
</comment>
<dbReference type="Pfam" id="PF13715">
    <property type="entry name" value="CarbopepD_reg_2"/>
    <property type="match status" value="1"/>
</dbReference>
<evidence type="ECO:0000256" key="6">
    <source>
        <dbReference type="ARBA" id="ARBA00023237"/>
    </source>
</evidence>
<dbReference type="Gene3D" id="2.60.40.1120">
    <property type="entry name" value="Carboxypeptidase-like, regulatory domain"/>
    <property type="match status" value="1"/>
</dbReference>
<keyword evidence="5 7" id="KW-0472">Membrane</keyword>
<dbReference type="InterPro" id="IPR023997">
    <property type="entry name" value="TonB-dep_OMP_SusC/RagA_CS"/>
</dbReference>
<accession>A0ABW3RH17</accession>
<dbReference type="EMBL" id="JBHTKY010000001">
    <property type="protein sequence ID" value="MFD1164381.1"/>
    <property type="molecule type" value="Genomic_DNA"/>
</dbReference>
<evidence type="ECO:0000256" key="1">
    <source>
        <dbReference type="ARBA" id="ARBA00004571"/>
    </source>
</evidence>
<dbReference type="Gene3D" id="2.170.130.10">
    <property type="entry name" value="TonB-dependent receptor, plug domain"/>
    <property type="match status" value="1"/>
</dbReference>
<keyword evidence="11" id="KW-1185">Reference proteome</keyword>
<evidence type="ECO:0000259" key="9">
    <source>
        <dbReference type="Pfam" id="PF07715"/>
    </source>
</evidence>
<keyword evidence="3 7" id="KW-1134">Transmembrane beta strand</keyword>
<evidence type="ECO:0000313" key="11">
    <source>
        <dbReference type="Proteomes" id="UP001597205"/>
    </source>
</evidence>
<dbReference type="SUPFAM" id="SSF49464">
    <property type="entry name" value="Carboxypeptidase regulatory domain-like"/>
    <property type="match status" value="1"/>
</dbReference>
<comment type="similarity">
    <text evidence="7">Belongs to the TonB-dependent receptor family.</text>
</comment>
<dbReference type="PROSITE" id="PS52016">
    <property type="entry name" value="TONB_DEPENDENT_REC_3"/>
    <property type="match status" value="1"/>
</dbReference>
<dbReference type="InterPro" id="IPR039426">
    <property type="entry name" value="TonB-dep_rcpt-like"/>
</dbReference>
<keyword evidence="2 7" id="KW-0813">Transport</keyword>
<dbReference type="Gene3D" id="2.40.170.20">
    <property type="entry name" value="TonB-dependent receptor, beta-barrel domain"/>
    <property type="match status" value="1"/>
</dbReference>
<evidence type="ECO:0000256" key="3">
    <source>
        <dbReference type="ARBA" id="ARBA00022452"/>
    </source>
</evidence>
<dbReference type="NCBIfam" id="TIGR04057">
    <property type="entry name" value="SusC_RagA_signa"/>
    <property type="match status" value="1"/>
</dbReference>
<name>A0ABW3RH17_9SPHI</name>
<evidence type="ECO:0000256" key="2">
    <source>
        <dbReference type="ARBA" id="ARBA00022448"/>
    </source>
</evidence>
<feature type="domain" description="TonB-dependent receptor plug" evidence="9">
    <location>
        <begin position="115"/>
        <end position="222"/>
    </location>
</feature>
<protein>
    <submittedName>
        <fullName evidence="10">SusC/RagA family TonB-linked outer membrane protein</fullName>
    </submittedName>
</protein>
<evidence type="ECO:0000256" key="5">
    <source>
        <dbReference type="ARBA" id="ARBA00023136"/>
    </source>
</evidence>